<feature type="region of interest" description="Disordered" evidence="1">
    <location>
        <begin position="55"/>
        <end position="93"/>
    </location>
</feature>
<protein>
    <submittedName>
        <fullName evidence="2">Uncharacterized protein</fullName>
    </submittedName>
</protein>
<gene>
    <name evidence="2" type="ORF">AMON00008_LOCUS60705</name>
</gene>
<proteinExistence type="predicted"/>
<evidence type="ECO:0000256" key="1">
    <source>
        <dbReference type="SAM" id="MobiDB-lite"/>
    </source>
</evidence>
<dbReference type="AlphaFoldDB" id="A0A7S4T1A9"/>
<dbReference type="EMBL" id="HBNR01084780">
    <property type="protein sequence ID" value="CAE4662420.1"/>
    <property type="molecule type" value="Transcribed_RNA"/>
</dbReference>
<evidence type="ECO:0000313" key="2">
    <source>
        <dbReference type="EMBL" id="CAE4662420.1"/>
    </source>
</evidence>
<feature type="compositionally biased region" description="Low complexity" evidence="1">
    <location>
        <begin position="62"/>
        <end position="93"/>
    </location>
</feature>
<sequence length="116" mass="11241">MLSDIRDKLFCHAARTNPHRIRRYRACGLEAPGAATTAANDIAAAAAAPSGNLSVGPRSGLASTTGAAAAGQGAAGTNGQAETTMMMSSGARGAGPPALRAAGSLFLVCSALAAGS</sequence>
<name>A0A7S4T1A9_9DINO</name>
<reference evidence="2" key="1">
    <citation type="submission" date="2021-01" db="EMBL/GenBank/DDBJ databases">
        <authorList>
            <person name="Corre E."/>
            <person name="Pelletier E."/>
            <person name="Niang G."/>
            <person name="Scheremetjew M."/>
            <person name="Finn R."/>
            <person name="Kale V."/>
            <person name="Holt S."/>
            <person name="Cochrane G."/>
            <person name="Meng A."/>
            <person name="Brown T."/>
            <person name="Cohen L."/>
        </authorList>
    </citation>
    <scope>NUCLEOTIDE SEQUENCE</scope>
    <source>
        <strain evidence="2">CCMP3105</strain>
    </source>
</reference>
<accession>A0A7S4T1A9</accession>
<organism evidence="2">
    <name type="scientific">Alexandrium monilatum</name>
    <dbReference type="NCBI Taxonomy" id="311494"/>
    <lineage>
        <taxon>Eukaryota</taxon>
        <taxon>Sar</taxon>
        <taxon>Alveolata</taxon>
        <taxon>Dinophyceae</taxon>
        <taxon>Gonyaulacales</taxon>
        <taxon>Pyrocystaceae</taxon>
        <taxon>Alexandrium</taxon>
    </lineage>
</organism>